<evidence type="ECO:0000259" key="11">
    <source>
        <dbReference type="Pfam" id="PF00441"/>
    </source>
</evidence>
<reference evidence="15 16" key="2">
    <citation type="journal article" date="2016" name="Environ. Microbiol. Rep.">
        <title>Metagenomic evidence for the presence of phototrophic Gemmatimonadetes bacteria in diverse environments.</title>
        <authorList>
            <person name="Zeng Y."/>
            <person name="Baumbach J."/>
            <person name="Barbosa E.G."/>
            <person name="Azevedo V."/>
            <person name="Zhang C."/>
            <person name="Koblizek M."/>
        </authorList>
    </citation>
    <scope>NUCLEOTIDE SEQUENCE [LARGE SCALE GENOMIC DNA]</scope>
    <source>
        <strain evidence="15 16">AP64</strain>
    </source>
</reference>
<keyword evidence="16" id="KW-1185">Reference proteome</keyword>
<evidence type="ECO:0000259" key="14">
    <source>
        <dbReference type="Pfam" id="PF12806"/>
    </source>
</evidence>
<dbReference type="InterPro" id="IPR052166">
    <property type="entry name" value="Diverse_Acyl-CoA_DH"/>
</dbReference>
<sequence>MPAYNAPLDDIRYLLNDVHNIGQLAALPGFEDATPEMIDEVLAGGAKFCEEVLFPINQSGDAEGIALVNGEVKTPSGFKEAYQRYTADGWTAISAEPKYGGTGLPEMVRFVMEEMLCSANLSFSMYPGLSHGAYSALMSHGTDELKERFLPKLIDGSWGGTMCLTEAHAGTDLGIISTKAVPAADGSYAITGQKIFISAGEHDLTENIVHLVLAKLPDAPSGTKGISLFLVPKFLPTADGGVGAANGVTCGSVEHKMGIKASATCVLNFDNATGWMVGEPHKGMRAMFVMMNGARLAVGLQGLGLSEVAYQNALAYAKDRLQGRSLTGPKNPSGPADPILVHPDVRKGLLRIKALNEGMRALAYAVGIRIDLEHRHPDPAVRQEAEDLVALMTPVIKAFLTDKGFDNANIALQTLGGHGYIKEYGIEQYVRDARIAQIYEGTNAVQALDLVGRKLPMEGGRLVRRFFELVKADVDTAASVEGLEDYAKALGASLYQLQKATMLLAEKGFANADEVGAAATEYLQLMGYVAVGWQWLRMATVSQAKLAAGEGDARFHQAKLKTARFYFGRLLPETATLLTAIQAGSAPIMAFAADEF</sequence>
<dbReference type="Pfam" id="PF02771">
    <property type="entry name" value="Acyl-CoA_dh_N"/>
    <property type="match status" value="1"/>
</dbReference>
<dbReference type="Pfam" id="PF12806">
    <property type="entry name" value="Acyl-CoA_dh_C"/>
    <property type="match status" value="1"/>
</dbReference>
<dbReference type="InterPro" id="IPR009100">
    <property type="entry name" value="AcylCoA_DH/oxidase_NM_dom_sf"/>
</dbReference>
<dbReference type="Pfam" id="PF02770">
    <property type="entry name" value="Acyl-CoA_dh_M"/>
    <property type="match status" value="1"/>
</dbReference>
<evidence type="ECO:0000313" key="16">
    <source>
        <dbReference type="Proteomes" id="UP000076404"/>
    </source>
</evidence>
<dbReference type="OrthoDB" id="9807883at2"/>
<dbReference type="Gene3D" id="2.40.110.10">
    <property type="entry name" value="Butyryl-CoA Dehydrogenase, subunit A, domain 2"/>
    <property type="match status" value="1"/>
</dbReference>
<comment type="similarity">
    <text evidence="2 10">Belongs to the acyl-CoA dehydrogenase family.</text>
</comment>
<dbReference type="KEGG" id="gph:GEMMAAP_12980"/>
<evidence type="ECO:0000256" key="3">
    <source>
        <dbReference type="ARBA" id="ARBA00022630"/>
    </source>
</evidence>
<feature type="domain" description="Acetyl-CoA dehydrogenase-like C-terminal" evidence="14">
    <location>
        <begin position="466"/>
        <end position="591"/>
    </location>
</feature>
<evidence type="ECO:0000256" key="4">
    <source>
        <dbReference type="ARBA" id="ARBA00022827"/>
    </source>
</evidence>
<dbReference type="PANTHER" id="PTHR42803">
    <property type="entry name" value="ACYL-COA DEHYDROGENASE"/>
    <property type="match status" value="1"/>
</dbReference>
<evidence type="ECO:0000256" key="6">
    <source>
        <dbReference type="ARBA" id="ARBA00051388"/>
    </source>
</evidence>
<evidence type="ECO:0000256" key="5">
    <source>
        <dbReference type="ARBA" id="ARBA00023002"/>
    </source>
</evidence>
<evidence type="ECO:0000256" key="9">
    <source>
        <dbReference type="ARBA" id="ARBA00069043"/>
    </source>
</evidence>
<dbReference type="eggNOG" id="COG1960">
    <property type="taxonomic scope" value="Bacteria"/>
</dbReference>
<dbReference type="STRING" id="1379270.GEMMAAP_12980"/>
<keyword evidence="4 10" id="KW-0274">FAD</keyword>
<dbReference type="Gene3D" id="1.20.140.10">
    <property type="entry name" value="Butyryl-CoA Dehydrogenase, subunit A, domain 3"/>
    <property type="match status" value="1"/>
</dbReference>
<dbReference type="Gene3D" id="1.10.540.10">
    <property type="entry name" value="Acyl-CoA dehydrogenase/oxidase, N-terminal domain"/>
    <property type="match status" value="1"/>
</dbReference>
<feature type="domain" description="Acyl-CoA oxidase/dehydrogenase middle" evidence="12">
    <location>
        <begin position="162"/>
        <end position="271"/>
    </location>
</feature>
<keyword evidence="3 10" id="KW-0285">Flavoprotein</keyword>
<dbReference type="RefSeq" id="WP_026848833.1">
    <property type="nucleotide sequence ID" value="NZ_CP011454.1"/>
</dbReference>
<evidence type="ECO:0000256" key="8">
    <source>
        <dbReference type="ARBA" id="ARBA00066694"/>
    </source>
</evidence>
<evidence type="ECO:0000313" key="15">
    <source>
        <dbReference type="EMBL" id="AMW05474.1"/>
    </source>
</evidence>
<feature type="domain" description="Acyl-CoA dehydrogenase/oxidase N-terminal" evidence="13">
    <location>
        <begin position="79"/>
        <end position="156"/>
    </location>
</feature>
<comment type="function">
    <text evidence="7">Involved in the assimilation of dimethylsulphoniopropionate (DMSP), an important compound in the fixation of carbon in marine phytoplankton, by mediating the conversion of 3-(methylthio)propanoyl-CoA (MMPA-CoA) to 3-(methylthio)acryloyl-CoA (MTA-CoA).</text>
</comment>
<dbReference type="AlphaFoldDB" id="A0A143BM00"/>
<dbReference type="GO" id="GO:0050660">
    <property type="term" value="F:flavin adenine dinucleotide binding"/>
    <property type="evidence" value="ECO:0007669"/>
    <property type="project" value="InterPro"/>
</dbReference>
<comment type="catalytic activity">
    <reaction evidence="6">
        <text>3-(methylsulfanyl)propanoyl-CoA + oxidized [electron-transfer flavoprotein] + H(+) = 3-(methylsulfanyl)acryloyl-CoA + reduced [electron-transfer flavoprotein]</text>
        <dbReference type="Rhea" id="RHEA:52612"/>
        <dbReference type="Rhea" id="RHEA-COMP:10685"/>
        <dbReference type="Rhea" id="RHEA-COMP:10686"/>
        <dbReference type="ChEBI" id="CHEBI:15378"/>
        <dbReference type="ChEBI" id="CHEBI:57692"/>
        <dbReference type="ChEBI" id="CHEBI:58307"/>
        <dbReference type="ChEBI" id="CHEBI:82815"/>
        <dbReference type="ChEBI" id="CHEBI:84994"/>
        <dbReference type="EC" id="1.3.99.41"/>
    </reaction>
    <physiologicalReaction direction="left-to-right" evidence="6">
        <dbReference type="Rhea" id="RHEA:52613"/>
    </physiologicalReaction>
</comment>
<dbReference type="Proteomes" id="UP000076404">
    <property type="component" value="Chromosome"/>
</dbReference>
<evidence type="ECO:0000256" key="7">
    <source>
        <dbReference type="ARBA" id="ARBA00058683"/>
    </source>
</evidence>
<dbReference type="InterPro" id="IPR037069">
    <property type="entry name" value="AcylCoA_DH/ox_N_sf"/>
</dbReference>
<evidence type="ECO:0000256" key="2">
    <source>
        <dbReference type="ARBA" id="ARBA00009347"/>
    </source>
</evidence>
<dbReference type="InterPro" id="IPR006091">
    <property type="entry name" value="Acyl-CoA_Oxase/DH_mid-dom"/>
</dbReference>
<proteinExistence type="inferred from homology"/>
<dbReference type="SUPFAM" id="SSF56645">
    <property type="entry name" value="Acyl-CoA dehydrogenase NM domain-like"/>
    <property type="match status" value="1"/>
</dbReference>
<organism evidence="15 16">
    <name type="scientific">Gemmatimonas phototrophica</name>
    <dbReference type="NCBI Taxonomy" id="1379270"/>
    <lineage>
        <taxon>Bacteria</taxon>
        <taxon>Pseudomonadati</taxon>
        <taxon>Gemmatimonadota</taxon>
        <taxon>Gemmatimonadia</taxon>
        <taxon>Gemmatimonadales</taxon>
        <taxon>Gemmatimonadaceae</taxon>
        <taxon>Gemmatimonas</taxon>
    </lineage>
</organism>
<dbReference type="InterPro" id="IPR025878">
    <property type="entry name" value="Acyl-CoA_dh-like_C_dom"/>
</dbReference>
<evidence type="ECO:0000256" key="1">
    <source>
        <dbReference type="ARBA" id="ARBA00001974"/>
    </source>
</evidence>
<dbReference type="SUPFAM" id="SSF47203">
    <property type="entry name" value="Acyl-CoA dehydrogenase C-terminal domain-like"/>
    <property type="match status" value="1"/>
</dbReference>
<comment type="cofactor">
    <cofactor evidence="1 10">
        <name>FAD</name>
        <dbReference type="ChEBI" id="CHEBI:57692"/>
    </cofactor>
</comment>
<evidence type="ECO:0000259" key="13">
    <source>
        <dbReference type="Pfam" id="PF02771"/>
    </source>
</evidence>
<keyword evidence="5 10" id="KW-0560">Oxidoreductase</keyword>
<dbReference type="InterPro" id="IPR036250">
    <property type="entry name" value="AcylCo_DH-like_C"/>
</dbReference>
<protein>
    <recommendedName>
        <fullName evidence="9">3-methylmercaptopropionyl-CoA dehydrogenase</fullName>
        <ecNumber evidence="8">1.3.99.41</ecNumber>
    </recommendedName>
</protein>
<gene>
    <name evidence="15" type="ORF">GEMMAAP_12980</name>
</gene>
<dbReference type="InterPro" id="IPR013786">
    <property type="entry name" value="AcylCoA_DH/ox_N"/>
</dbReference>
<dbReference type="InterPro" id="IPR009075">
    <property type="entry name" value="AcylCo_DH/oxidase_C"/>
</dbReference>
<evidence type="ECO:0000256" key="10">
    <source>
        <dbReference type="RuleBase" id="RU362125"/>
    </source>
</evidence>
<dbReference type="FunFam" id="2.40.110.10:FF:000031">
    <property type="entry name" value="Acyl-CoA dehydrogenase, putative"/>
    <property type="match status" value="1"/>
</dbReference>
<dbReference type="GO" id="GO:0016627">
    <property type="term" value="F:oxidoreductase activity, acting on the CH-CH group of donors"/>
    <property type="evidence" value="ECO:0007669"/>
    <property type="project" value="InterPro"/>
</dbReference>
<dbReference type="EC" id="1.3.99.41" evidence="8"/>
<accession>A0A143BM00</accession>
<evidence type="ECO:0000259" key="12">
    <source>
        <dbReference type="Pfam" id="PF02770"/>
    </source>
</evidence>
<dbReference type="PANTHER" id="PTHR42803:SF1">
    <property type="entry name" value="BROAD-SPECIFICITY LINEAR ACYL-COA DEHYDROGENASE FADE5"/>
    <property type="match status" value="1"/>
</dbReference>
<reference evidence="15 16" key="1">
    <citation type="journal article" date="2014" name="Proc. Natl. Acad. Sci. U.S.A.">
        <title>Functional type 2 photosynthetic reaction centers found in the rare bacterial phylum Gemmatimonadetes.</title>
        <authorList>
            <person name="Zeng Y."/>
            <person name="Feng F."/>
            <person name="Medova H."/>
            <person name="Dean J."/>
            <person name="Koblizek M."/>
        </authorList>
    </citation>
    <scope>NUCLEOTIDE SEQUENCE [LARGE SCALE GENOMIC DNA]</scope>
    <source>
        <strain evidence="15 16">AP64</strain>
    </source>
</reference>
<dbReference type="EMBL" id="CP011454">
    <property type="protein sequence ID" value="AMW05474.1"/>
    <property type="molecule type" value="Genomic_DNA"/>
</dbReference>
<dbReference type="InterPro" id="IPR046373">
    <property type="entry name" value="Acyl-CoA_Oxase/DH_mid-dom_sf"/>
</dbReference>
<feature type="domain" description="Acyl-CoA dehydrogenase/oxidase C-terminal" evidence="11">
    <location>
        <begin position="282"/>
        <end position="450"/>
    </location>
</feature>
<name>A0A143BM00_9BACT</name>
<dbReference type="Pfam" id="PF00441">
    <property type="entry name" value="Acyl-CoA_dh_1"/>
    <property type="match status" value="1"/>
</dbReference>